<dbReference type="InterPro" id="IPR023214">
    <property type="entry name" value="HAD_sf"/>
</dbReference>
<dbReference type="VEuPathDB" id="FungiDB:FUN_013281"/>
<evidence type="ECO:0000256" key="8">
    <source>
        <dbReference type="ARBA" id="ARBA00022842"/>
    </source>
</evidence>
<feature type="binding site" evidence="15">
    <location>
        <position position="791"/>
    </location>
    <ligand>
        <name>ATP</name>
        <dbReference type="ChEBI" id="CHEBI:30616"/>
    </ligand>
</feature>
<feature type="binding site" evidence="15">
    <location>
        <position position="889"/>
    </location>
    <ligand>
        <name>ATP</name>
        <dbReference type="ChEBI" id="CHEBI:30616"/>
    </ligand>
</feature>
<dbReference type="NCBIfam" id="TIGR01494">
    <property type="entry name" value="ATPase_P-type"/>
    <property type="match status" value="1"/>
</dbReference>
<feature type="binding site" evidence="15">
    <location>
        <position position="483"/>
    </location>
    <ligand>
        <name>ATP</name>
        <dbReference type="ChEBI" id="CHEBI:30616"/>
    </ligand>
</feature>
<dbReference type="GO" id="GO:0045332">
    <property type="term" value="P:phospholipid translocation"/>
    <property type="evidence" value="ECO:0007669"/>
    <property type="project" value="TreeGrafter"/>
</dbReference>
<dbReference type="InterPro" id="IPR036412">
    <property type="entry name" value="HAD-like_sf"/>
</dbReference>
<dbReference type="InterPro" id="IPR023299">
    <property type="entry name" value="ATPase_P-typ_cyto_dom_N"/>
</dbReference>
<feature type="compositionally biased region" description="Basic and acidic residues" evidence="18">
    <location>
        <begin position="1374"/>
        <end position="1386"/>
    </location>
</feature>
<keyword evidence="9 17" id="KW-1278">Translocase</keyword>
<evidence type="ECO:0000256" key="13">
    <source>
        <dbReference type="ARBA" id="ARBA00049128"/>
    </source>
</evidence>
<dbReference type="Gene3D" id="3.40.1110.10">
    <property type="entry name" value="Calcium-transporting ATPase, cytoplasmic domain N"/>
    <property type="match status" value="1"/>
</dbReference>
<keyword evidence="6 15" id="KW-0547">Nucleotide-binding</keyword>
<evidence type="ECO:0000256" key="17">
    <source>
        <dbReference type="RuleBase" id="RU362033"/>
    </source>
</evidence>
<dbReference type="GO" id="GO:0016887">
    <property type="term" value="F:ATP hydrolysis activity"/>
    <property type="evidence" value="ECO:0007669"/>
    <property type="project" value="InterPro"/>
</dbReference>
<dbReference type="PRINTS" id="PR00119">
    <property type="entry name" value="CATATPASE"/>
</dbReference>
<reference evidence="21 22" key="1">
    <citation type="submission" date="2016-04" db="EMBL/GenBank/DDBJ databases">
        <title>Genome analyses suggest a sexual origin of heterokaryosis in a supposedly ancient asexual fungus.</title>
        <authorList>
            <person name="Ropars J."/>
            <person name="Sedzielewska K."/>
            <person name="Noel J."/>
            <person name="Charron P."/>
            <person name="Farinelli L."/>
            <person name="Marton T."/>
            <person name="Kruger M."/>
            <person name="Pelin A."/>
            <person name="Brachmann A."/>
            <person name="Corradi N."/>
        </authorList>
    </citation>
    <scope>NUCLEOTIDE SEQUENCE [LARGE SCALE GENOMIC DNA]</scope>
    <source>
        <strain evidence="21 22">C2</strain>
    </source>
</reference>
<dbReference type="PROSITE" id="PS00154">
    <property type="entry name" value="ATPASE_E1_E2"/>
    <property type="match status" value="1"/>
</dbReference>
<sequence length="1407" mass="159237">MTFFGRKKRQDNDIENSSGSGHKRNVSTVSATQVLPKRCVYVNMPFPQAELDQYGEPKTQYAANKIRTSKYTLLTFLPKNLFEQFRRVANIYFLFVVLLQLVPMVGGQTDPILAALPLISIIAMTAIKDAFEDWKRHSQDNSLNKSRTIRLENWNNVNIPHGQSSRLGKLLNLGSYKNKGNNSVSGYKGSRSLGESDLTKNNAKWTASRWQDVKVGDIIRLKNNDSIPADVIILSTSEPDGLCYVETKELDGETNLKIRHCVSSTASLKSENDCERASFYVESEPPHSNLYSYTGVLRWPDQPGIENDQKIEPVSINNVLLRGCVIRNTEYAIGLVIFTGVDTKIMLNSGDTPSKRSRIEIETNFHVTMNFIILFLLCLGSAIADAIYYLKPTSSADFFENGGGNGDSANASGFFTFWVSLILFQNIVPISLYITIEMVKTVQAYFIYSDVDMYYEKLDYPCTPKTWNISDDLGQIEYIFSDKTGTLTQNVMEFRKCTINGVAYGLGETDTTRGAKLANPDQNSKVKDGVNLDAEKELMLTEMAKLFDNRYISSNPTFIDSKLYQDLRAADRQAKAIQDFFSALALCHTVLVEHPDENNPYKIDYKAQSPDEAALVGCARDVGFVFLERFQDTLTIELMGERKEFTLLNVLEFNSTRKRMSVILRPPEGGVVLLCKGADSVIYERLEKGRQTKLREETLVDLEAFANEGLRTLCIAYRVISDEEYNVWVKNYEEAASSIYDREEKIEQACEMIEHSLILMGGTAIEDRLQEGVPECIATLARAGIKIWVLTGDKTETAINIGFACNLLQKDMLLIVISASDKESAKRQLDEALDKFFGPNAENKNSKHALIIDGETLKHALDKKIKPQFLELGKRCQSVVCCRVSPLQKAKVVGMVKEGLNVMTLSIGDGANDVSMIQEANVGVGIAGEEGRQAAMAADYAFAQFRFLEKLLLVHGRWSYIRIAEMISCFFYKNIVWTIAMFWYQIWAGFSAQYLYDYTYIMLYNLVFTAFPVMFLGAFDQDVDAKTSLKYPQLYKRGILQEDFTKSKFWLYVLDAIYQSAICFFVSFGIFQFGSSHPTGLTNNGLTDLGTMVAGSVIATVNIYVGLNTMNWTWMAFVIIVMSILSFYAWVELYSIWSSLGFFRLDLILFSELDFWFGVVLAVFISILPRYTVKYLHKTYWPTDTDIIREKIRKEKKTKRKRIIDLETEEDKVPITGSGRILDNNSFNTSSITINDDMLSDSSLSDTPIKKEQVIPKLPKITTIPRGRTISLRSEEQVYHMQSGNRQSFTGFAYSSEESSFETFRKSVYRPTKPHLLRKTHHRSNTTTAIEEETINRKSYLSTTSLNRSQTLPNTLFRRMSPSPSRSPSPNRSQRYDDDRRLRSEGEEVELSVMSPSTPSTPSTPPS</sequence>
<feature type="binding site" evidence="16">
    <location>
        <position position="484"/>
    </location>
    <ligand>
        <name>Mg(2+)</name>
        <dbReference type="ChEBI" id="CHEBI:18420"/>
    </ligand>
</feature>
<feature type="binding site" evidence="15">
    <location>
        <position position="793"/>
    </location>
    <ligand>
        <name>ATP</name>
        <dbReference type="ChEBI" id="CHEBI:30616"/>
    </ligand>
</feature>
<dbReference type="CDD" id="cd02073">
    <property type="entry name" value="P-type_ATPase_APLT_Dnf-like"/>
    <property type="match status" value="1"/>
</dbReference>
<comment type="subcellular location">
    <subcellularLocation>
        <location evidence="1">Endomembrane system</location>
        <topology evidence="1">Multi-pass membrane protein</topology>
    </subcellularLocation>
    <subcellularLocation>
        <location evidence="17">Membrane</location>
        <topology evidence="17">Multi-pass membrane protein</topology>
    </subcellularLocation>
</comment>
<dbReference type="SUPFAM" id="SSF56784">
    <property type="entry name" value="HAD-like"/>
    <property type="match status" value="1"/>
</dbReference>
<dbReference type="GO" id="GO:0000287">
    <property type="term" value="F:magnesium ion binding"/>
    <property type="evidence" value="ECO:0007669"/>
    <property type="project" value="UniProtKB-UniRule"/>
</dbReference>
<evidence type="ECO:0000256" key="9">
    <source>
        <dbReference type="ARBA" id="ARBA00022967"/>
    </source>
</evidence>
<keyword evidence="11 17" id="KW-0472">Membrane</keyword>
<feature type="binding site" evidence="15">
    <location>
        <position position="883"/>
    </location>
    <ligand>
        <name>ATP</name>
        <dbReference type="ChEBI" id="CHEBI:30616"/>
    </ligand>
</feature>
<dbReference type="Gene3D" id="3.40.50.1000">
    <property type="entry name" value="HAD superfamily/HAD-like"/>
    <property type="match status" value="1"/>
</dbReference>
<dbReference type="InterPro" id="IPR018303">
    <property type="entry name" value="ATPase_P-typ_P_site"/>
</dbReference>
<feature type="transmembrane region" description="Helical" evidence="17">
    <location>
        <begin position="967"/>
        <end position="986"/>
    </location>
</feature>
<feature type="transmembrane region" description="Helical" evidence="17">
    <location>
        <begin position="1147"/>
        <end position="1168"/>
    </location>
</feature>
<feature type="transmembrane region" description="Helical" evidence="17">
    <location>
        <begin position="365"/>
        <end position="390"/>
    </location>
</feature>
<feature type="binding site" evidence="15">
    <location>
        <position position="484"/>
    </location>
    <ligand>
        <name>ATP</name>
        <dbReference type="ChEBI" id="CHEBI:30616"/>
    </ligand>
</feature>
<comment type="caution">
    <text evidence="21">The sequence shown here is derived from an EMBL/GenBank/DDBJ whole genome shotgun (WGS) entry which is preliminary data.</text>
</comment>
<dbReference type="Pfam" id="PF16212">
    <property type="entry name" value="PhoLip_ATPase_C"/>
    <property type="match status" value="1"/>
</dbReference>
<feature type="binding site" evidence="16">
    <location>
        <position position="913"/>
    </location>
    <ligand>
        <name>Mg(2+)</name>
        <dbReference type="ChEBI" id="CHEBI:18420"/>
    </ligand>
</feature>
<gene>
    <name evidence="21" type="ORF">RhiirC2_723602</name>
</gene>
<dbReference type="InterPro" id="IPR032630">
    <property type="entry name" value="P_typ_ATPase_c"/>
</dbReference>
<feature type="domain" description="P-type ATPase C-terminal" evidence="20">
    <location>
        <begin position="935"/>
        <end position="1183"/>
    </location>
</feature>
<keyword evidence="5 16" id="KW-0479">Metal-binding</keyword>
<dbReference type="NCBIfam" id="TIGR01652">
    <property type="entry name" value="ATPase-Plipid"/>
    <property type="match status" value="1"/>
</dbReference>
<dbReference type="VEuPathDB" id="FungiDB:RhiirA1_499031"/>
<feature type="binding site" evidence="15">
    <location>
        <position position="912"/>
    </location>
    <ligand>
        <name>ATP</name>
        <dbReference type="ChEBI" id="CHEBI:30616"/>
    </ligand>
</feature>
<dbReference type="GO" id="GO:0005886">
    <property type="term" value="C:plasma membrane"/>
    <property type="evidence" value="ECO:0007669"/>
    <property type="project" value="TreeGrafter"/>
</dbReference>
<comment type="catalytic activity">
    <reaction evidence="12 17">
        <text>ATP + H2O + phospholipidSide 1 = ADP + phosphate + phospholipidSide 2.</text>
        <dbReference type="EC" id="7.6.2.1"/>
    </reaction>
</comment>
<feature type="compositionally biased region" description="Polar residues" evidence="18">
    <location>
        <begin position="15"/>
        <end position="29"/>
    </location>
</feature>
<evidence type="ECO:0000256" key="16">
    <source>
        <dbReference type="PIRSR" id="PIRSR606539-3"/>
    </source>
</evidence>
<reference evidence="21 22" key="2">
    <citation type="submission" date="2017-10" db="EMBL/GenBank/DDBJ databases">
        <title>Extensive intraspecific genome diversity in a model arbuscular mycorrhizal fungus.</title>
        <authorList>
            <person name="Chen E.C.H."/>
            <person name="Morin E."/>
            <person name="Baudet D."/>
            <person name="Noel J."/>
            <person name="Ndikumana S."/>
            <person name="Charron P."/>
            <person name="St-Onge C."/>
            <person name="Giorgi J."/>
            <person name="Grigoriev I.V."/>
            <person name="Roux C."/>
            <person name="Martin F.M."/>
            <person name="Corradi N."/>
        </authorList>
    </citation>
    <scope>NUCLEOTIDE SEQUENCE [LARGE SCALE GENOMIC DNA]</scope>
    <source>
        <strain evidence="21 22">C2</strain>
    </source>
</reference>
<evidence type="ECO:0000256" key="5">
    <source>
        <dbReference type="ARBA" id="ARBA00022723"/>
    </source>
</evidence>
<feature type="binding site" evidence="16">
    <location>
        <position position="909"/>
    </location>
    <ligand>
        <name>Mg(2+)</name>
        <dbReference type="ChEBI" id="CHEBI:18420"/>
    </ligand>
</feature>
<dbReference type="InterPro" id="IPR001757">
    <property type="entry name" value="P_typ_ATPase"/>
</dbReference>
<keyword evidence="3" id="KW-0813">Transport</keyword>
<dbReference type="Gene3D" id="2.70.150.10">
    <property type="entry name" value="Calcium-transporting ATPase, cytoplasmic transduction domain A"/>
    <property type="match status" value="1"/>
</dbReference>
<dbReference type="FunFam" id="3.40.50.1000:FF:000001">
    <property type="entry name" value="Phospholipid-transporting ATPase IC"/>
    <property type="match status" value="1"/>
</dbReference>
<evidence type="ECO:0000256" key="6">
    <source>
        <dbReference type="ARBA" id="ARBA00022741"/>
    </source>
</evidence>
<evidence type="ECO:0000256" key="4">
    <source>
        <dbReference type="ARBA" id="ARBA00022692"/>
    </source>
</evidence>
<feature type="compositionally biased region" description="Polar residues" evidence="18">
    <location>
        <begin position="1341"/>
        <end position="1354"/>
    </location>
</feature>
<dbReference type="SFLD" id="SFLDF00027">
    <property type="entry name" value="p-type_atpase"/>
    <property type="match status" value="1"/>
</dbReference>
<dbReference type="SFLD" id="SFLDG00002">
    <property type="entry name" value="C1.7:_P-type_atpase_like"/>
    <property type="match status" value="1"/>
</dbReference>
<evidence type="ECO:0000256" key="12">
    <source>
        <dbReference type="ARBA" id="ARBA00034036"/>
    </source>
</evidence>
<feature type="transmembrane region" description="Helical" evidence="17">
    <location>
        <begin position="112"/>
        <end position="131"/>
    </location>
</feature>
<feature type="transmembrane region" description="Helical" evidence="17">
    <location>
        <begin position="1112"/>
        <end position="1131"/>
    </location>
</feature>
<evidence type="ECO:0000256" key="3">
    <source>
        <dbReference type="ARBA" id="ARBA00022448"/>
    </source>
</evidence>
<feature type="binding site" evidence="15">
    <location>
        <position position="482"/>
    </location>
    <ligand>
        <name>ATP</name>
        <dbReference type="ChEBI" id="CHEBI:30616"/>
    </ligand>
</feature>
<dbReference type="InterPro" id="IPR044492">
    <property type="entry name" value="P_typ_ATPase_HD_dom"/>
</dbReference>
<feature type="compositionally biased region" description="Low complexity" evidence="18">
    <location>
        <begin position="1358"/>
        <end position="1373"/>
    </location>
</feature>
<accession>A0A2N1P3S6</accession>
<feature type="transmembrane region" description="Helical" evidence="17">
    <location>
        <begin position="88"/>
        <end position="106"/>
    </location>
</feature>
<feature type="binding site" evidence="15">
    <location>
        <position position="653"/>
    </location>
    <ligand>
        <name>ATP</name>
        <dbReference type="ChEBI" id="CHEBI:30616"/>
    </ligand>
</feature>
<dbReference type="GO" id="GO:0005524">
    <property type="term" value="F:ATP binding"/>
    <property type="evidence" value="ECO:0007669"/>
    <property type="project" value="UniProtKB-UniRule"/>
</dbReference>
<feature type="binding site" evidence="15">
    <location>
        <position position="913"/>
    </location>
    <ligand>
        <name>ATP</name>
        <dbReference type="ChEBI" id="CHEBI:30616"/>
    </ligand>
</feature>
<feature type="region of interest" description="Disordered" evidence="18">
    <location>
        <begin position="1341"/>
        <end position="1407"/>
    </location>
</feature>
<evidence type="ECO:0000259" key="20">
    <source>
        <dbReference type="Pfam" id="PF16212"/>
    </source>
</evidence>
<dbReference type="PANTHER" id="PTHR24092">
    <property type="entry name" value="PROBABLE PHOSPHOLIPID-TRANSPORTING ATPASE"/>
    <property type="match status" value="1"/>
</dbReference>
<protein>
    <recommendedName>
        <fullName evidence="17">Phospholipid-transporting ATPase</fullName>
        <ecNumber evidence="17">7.6.2.1</ecNumber>
    </recommendedName>
</protein>
<dbReference type="InterPro" id="IPR023298">
    <property type="entry name" value="ATPase_P-typ_TM_dom_sf"/>
</dbReference>
<feature type="binding site" evidence="16">
    <location>
        <position position="482"/>
    </location>
    <ligand>
        <name>Mg(2+)</name>
        <dbReference type="ChEBI" id="CHEBI:18420"/>
    </ligand>
</feature>
<feature type="binding site" evidence="15">
    <location>
        <position position="612"/>
    </location>
    <ligand>
        <name>ATP</name>
        <dbReference type="ChEBI" id="CHEBI:30616"/>
    </ligand>
</feature>
<evidence type="ECO:0000256" key="18">
    <source>
        <dbReference type="SAM" id="MobiDB-lite"/>
    </source>
</evidence>
<evidence type="ECO:0000256" key="11">
    <source>
        <dbReference type="ARBA" id="ARBA00023136"/>
    </source>
</evidence>
<comment type="similarity">
    <text evidence="2 17">Belongs to the cation transport ATPase (P-type) (TC 3.A.3) family. Type IV subfamily.</text>
</comment>
<feature type="binding site" evidence="15">
    <location>
        <position position="676"/>
    </location>
    <ligand>
        <name>ATP</name>
        <dbReference type="ChEBI" id="CHEBI:30616"/>
    </ligand>
</feature>
<dbReference type="SUPFAM" id="SSF81653">
    <property type="entry name" value="Calcium ATPase, transduction domain A"/>
    <property type="match status" value="1"/>
</dbReference>
<evidence type="ECO:0000256" key="14">
    <source>
        <dbReference type="PIRSR" id="PIRSR606539-1"/>
    </source>
</evidence>
<dbReference type="InterPro" id="IPR008250">
    <property type="entry name" value="ATPase_P-typ_transduc_dom_A_sf"/>
</dbReference>
<feature type="transmembrane region" description="Helical" evidence="17">
    <location>
        <begin position="415"/>
        <end position="436"/>
    </location>
</feature>
<feature type="transmembrane region" description="Helical" evidence="17">
    <location>
        <begin position="1085"/>
        <end position="1105"/>
    </location>
</feature>
<evidence type="ECO:0000259" key="19">
    <source>
        <dbReference type="Pfam" id="PF16209"/>
    </source>
</evidence>
<comment type="cofactor">
    <cofactor evidence="16">
        <name>Mg(2+)</name>
        <dbReference type="ChEBI" id="CHEBI:18420"/>
    </cofactor>
</comment>
<dbReference type="GO" id="GO:0140326">
    <property type="term" value="F:ATPase-coupled intramembrane lipid transporter activity"/>
    <property type="evidence" value="ECO:0007669"/>
    <property type="project" value="UniProtKB-EC"/>
</dbReference>
<dbReference type="EC" id="7.6.2.1" evidence="17"/>
<name>A0A2N1P3S6_9GLOM</name>
<dbReference type="SUPFAM" id="SSF81665">
    <property type="entry name" value="Calcium ATPase, transmembrane domain M"/>
    <property type="match status" value="1"/>
</dbReference>
<evidence type="ECO:0000256" key="2">
    <source>
        <dbReference type="ARBA" id="ARBA00008109"/>
    </source>
</evidence>
<evidence type="ECO:0000256" key="7">
    <source>
        <dbReference type="ARBA" id="ARBA00022840"/>
    </source>
</evidence>
<feature type="binding site" evidence="15">
    <location>
        <position position="711"/>
    </location>
    <ligand>
        <name>ATP</name>
        <dbReference type="ChEBI" id="CHEBI:30616"/>
    </ligand>
</feature>
<feature type="active site" description="4-aspartylphosphate intermediate" evidence="14">
    <location>
        <position position="482"/>
    </location>
</feature>
<feature type="binding site" evidence="15">
    <location>
        <position position="792"/>
    </location>
    <ligand>
        <name>ATP</name>
        <dbReference type="ChEBI" id="CHEBI:30616"/>
    </ligand>
</feature>
<dbReference type="InterPro" id="IPR006539">
    <property type="entry name" value="P-type_ATPase_IV"/>
</dbReference>
<dbReference type="Pfam" id="PF16209">
    <property type="entry name" value="PhoLip_ATPase_N"/>
    <property type="match status" value="1"/>
</dbReference>
<dbReference type="EMBL" id="LLXL01000006">
    <property type="protein sequence ID" value="PKK80733.1"/>
    <property type="molecule type" value="Genomic_DNA"/>
</dbReference>
<dbReference type="GO" id="GO:0012505">
    <property type="term" value="C:endomembrane system"/>
    <property type="evidence" value="ECO:0007669"/>
    <property type="project" value="UniProtKB-SubCell"/>
</dbReference>
<evidence type="ECO:0000313" key="22">
    <source>
        <dbReference type="Proteomes" id="UP000233469"/>
    </source>
</evidence>
<dbReference type="SFLD" id="SFLDS00003">
    <property type="entry name" value="Haloacid_Dehalogenase"/>
    <property type="match status" value="1"/>
</dbReference>
<dbReference type="FunFam" id="3.40.50.1000:FF:000130">
    <property type="entry name" value="Phospholipid-transporting ATPase"/>
    <property type="match status" value="1"/>
</dbReference>
<dbReference type="SUPFAM" id="SSF81660">
    <property type="entry name" value="Metal cation-transporting ATPase, ATP-binding domain N"/>
    <property type="match status" value="1"/>
</dbReference>
<feature type="transmembrane region" description="Helical" evidence="17">
    <location>
        <begin position="1049"/>
        <end position="1073"/>
    </location>
</feature>
<dbReference type="InterPro" id="IPR032631">
    <property type="entry name" value="P-type_ATPase_N"/>
</dbReference>
<dbReference type="Proteomes" id="UP000233469">
    <property type="component" value="Unassembled WGS sequence"/>
</dbReference>
<keyword evidence="8 16" id="KW-0460">Magnesium</keyword>
<dbReference type="VEuPathDB" id="FungiDB:RhiirFUN_020188"/>
<evidence type="ECO:0000256" key="1">
    <source>
        <dbReference type="ARBA" id="ARBA00004127"/>
    </source>
</evidence>
<feature type="transmembrane region" description="Helical" evidence="17">
    <location>
        <begin position="998"/>
        <end position="1019"/>
    </location>
</feature>
<feature type="domain" description="P-type ATPase N-terminal" evidence="19">
    <location>
        <begin position="53"/>
        <end position="105"/>
    </location>
</feature>
<dbReference type="PANTHER" id="PTHR24092:SF180">
    <property type="entry name" value="PHOSPHOLIPID-TRANSPORTING ATPASE DNF1-RELATED"/>
    <property type="match status" value="1"/>
</dbReference>
<keyword evidence="7 15" id="KW-0067">ATP-binding</keyword>
<proteinExistence type="inferred from homology"/>
<dbReference type="Pfam" id="PF13246">
    <property type="entry name" value="Cation_ATPase"/>
    <property type="match status" value="1"/>
</dbReference>
<evidence type="ECO:0000256" key="10">
    <source>
        <dbReference type="ARBA" id="ARBA00022989"/>
    </source>
</evidence>
<evidence type="ECO:0000313" key="21">
    <source>
        <dbReference type="EMBL" id="PKK80733.1"/>
    </source>
</evidence>
<comment type="catalytic activity">
    <reaction evidence="13">
        <text>a 1,2-diacyl-sn-glycero-3-phosphoethanolamine(out) + ATP + H2O = a 1,2-diacyl-sn-glycero-3-phosphoethanolamine(in) + ADP + phosphate + H(+)</text>
        <dbReference type="Rhea" id="RHEA:66132"/>
        <dbReference type="ChEBI" id="CHEBI:15377"/>
        <dbReference type="ChEBI" id="CHEBI:15378"/>
        <dbReference type="ChEBI" id="CHEBI:30616"/>
        <dbReference type="ChEBI" id="CHEBI:43474"/>
        <dbReference type="ChEBI" id="CHEBI:64612"/>
        <dbReference type="ChEBI" id="CHEBI:456216"/>
    </reaction>
    <physiologicalReaction direction="left-to-right" evidence="13">
        <dbReference type="Rhea" id="RHEA:66133"/>
    </physiologicalReaction>
</comment>
<feature type="region of interest" description="Disordered" evidence="18">
    <location>
        <begin position="1"/>
        <end position="29"/>
    </location>
</feature>
<dbReference type="OrthoDB" id="377733at2759"/>
<keyword evidence="10 17" id="KW-1133">Transmembrane helix</keyword>
<organism evidence="21 22">
    <name type="scientific">Rhizophagus irregularis</name>
    <dbReference type="NCBI Taxonomy" id="588596"/>
    <lineage>
        <taxon>Eukaryota</taxon>
        <taxon>Fungi</taxon>
        <taxon>Fungi incertae sedis</taxon>
        <taxon>Mucoromycota</taxon>
        <taxon>Glomeromycotina</taxon>
        <taxon>Glomeromycetes</taxon>
        <taxon>Glomerales</taxon>
        <taxon>Glomeraceae</taxon>
        <taxon>Rhizophagus</taxon>
    </lineage>
</organism>
<dbReference type="FunFam" id="3.40.1110.10:FF:000035">
    <property type="entry name" value="Phospholipid-transporting ATPase"/>
    <property type="match status" value="1"/>
</dbReference>
<keyword evidence="4 17" id="KW-0812">Transmembrane</keyword>
<evidence type="ECO:0000256" key="15">
    <source>
        <dbReference type="PIRSR" id="PIRSR606539-2"/>
    </source>
</evidence>